<dbReference type="HAMAP" id="MF_00581">
    <property type="entry name" value="Arg_succ_synth_type2"/>
    <property type="match status" value="1"/>
</dbReference>
<dbReference type="InterPro" id="IPR018223">
    <property type="entry name" value="Arginosuc_synth_CS"/>
</dbReference>
<comment type="pathway">
    <text evidence="2 15">Amino-acid biosynthesis; L-arginine biosynthesis; L-arginine from L-ornithine and carbamoyl phosphate: step 2/3.</text>
</comment>
<feature type="binding site" evidence="15">
    <location>
        <position position="280"/>
    </location>
    <ligand>
        <name>L-citrulline</name>
        <dbReference type="ChEBI" id="CHEBI:57743"/>
    </ligand>
</feature>
<keyword evidence="11 15" id="KW-0547">Nucleotide-binding</keyword>
<dbReference type="InterPro" id="IPR014729">
    <property type="entry name" value="Rossmann-like_a/b/a_fold"/>
</dbReference>
<dbReference type="Gene3D" id="1.10.287.400">
    <property type="match status" value="1"/>
</dbReference>
<feature type="binding site" evidence="15">
    <location>
        <position position="99"/>
    </location>
    <ligand>
        <name>L-citrulline</name>
        <dbReference type="ChEBI" id="CHEBI:57743"/>
    </ligand>
</feature>
<dbReference type="GO" id="GO:0005737">
    <property type="term" value="C:cytoplasm"/>
    <property type="evidence" value="ECO:0007669"/>
    <property type="project" value="UniProtKB-SubCell"/>
</dbReference>
<feature type="binding site" evidence="15">
    <location>
        <position position="43"/>
    </location>
    <ligand>
        <name>ATP</name>
        <dbReference type="ChEBI" id="CHEBI:30616"/>
    </ligand>
</feature>
<dbReference type="CDD" id="cd01999">
    <property type="entry name" value="ASS"/>
    <property type="match status" value="1"/>
</dbReference>
<dbReference type="EMBL" id="CP054056">
    <property type="protein sequence ID" value="QKJ25123.1"/>
    <property type="molecule type" value="Genomic_DNA"/>
</dbReference>
<evidence type="ECO:0000256" key="15">
    <source>
        <dbReference type="HAMAP-Rule" id="MF_00581"/>
    </source>
</evidence>
<evidence type="ECO:0000256" key="8">
    <source>
        <dbReference type="ARBA" id="ARBA00022571"/>
    </source>
</evidence>
<name>A0A7D4Q4J9_9MICO</name>
<feature type="binding site" evidence="15">
    <location>
        <begin position="17"/>
        <end position="25"/>
    </location>
    <ligand>
        <name>ATP</name>
        <dbReference type="ChEBI" id="CHEBI:30616"/>
    </ligand>
</feature>
<dbReference type="GO" id="GO:0042803">
    <property type="term" value="F:protein homodimerization activity"/>
    <property type="evidence" value="ECO:0007669"/>
    <property type="project" value="InterPro"/>
</dbReference>
<evidence type="ECO:0000256" key="2">
    <source>
        <dbReference type="ARBA" id="ARBA00004967"/>
    </source>
</evidence>
<dbReference type="InterPro" id="IPR048267">
    <property type="entry name" value="Arginosuc_syn_N"/>
</dbReference>
<keyword evidence="8 15" id="KW-0055">Arginine biosynthesis</keyword>
<dbReference type="InterPro" id="IPR048268">
    <property type="entry name" value="Arginosuc_syn_C"/>
</dbReference>
<dbReference type="PROSITE" id="PS00564">
    <property type="entry name" value="ARGININOSUCCIN_SYN_1"/>
    <property type="match status" value="1"/>
</dbReference>
<feature type="binding site" evidence="15">
    <location>
        <position position="136"/>
    </location>
    <ligand>
        <name>ATP</name>
        <dbReference type="ChEBI" id="CHEBI:30616"/>
    </ligand>
</feature>
<dbReference type="InterPro" id="IPR023437">
    <property type="entry name" value="Arg_succ_synth_type2_subfam"/>
</dbReference>
<evidence type="ECO:0000256" key="3">
    <source>
        <dbReference type="ARBA" id="ARBA00009088"/>
    </source>
</evidence>
<evidence type="ECO:0000256" key="1">
    <source>
        <dbReference type="ARBA" id="ARBA00004496"/>
    </source>
</evidence>
<dbReference type="NCBIfam" id="NF003779">
    <property type="entry name" value="PRK05370.1"/>
    <property type="match status" value="1"/>
</dbReference>
<proteinExistence type="inferred from homology"/>
<dbReference type="Gene3D" id="3.90.1260.10">
    <property type="entry name" value="Argininosuccinate synthetase, chain A, domain 2"/>
    <property type="match status" value="1"/>
</dbReference>
<evidence type="ECO:0000256" key="12">
    <source>
        <dbReference type="ARBA" id="ARBA00022840"/>
    </source>
</evidence>
<feature type="binding site" evidence="15">
    <location>
        <position position="136"/>
    </location>
    <ligand>
        <name>L-aspartate</name>
        <dbReference type="ChEBI" id="CHEBI:29991"/>
    </ligand>
</feature>
<dbReference type="PANTHER" id="PTHR11587:SF2">
    <property type="entry name" value="ARGININOSUCCINATE SYNTHASE"/>
    <property type="match status" value="1"/>
</dbReference>
<evidence type="ECO:0000259" key="16">
    <source>
        <dbReference type="Pfam" id="PF00764"/>
    </source>
</evidence>
<evidence type="ECO:0000256" key="9">
    <source>
        <dbReference type="ARBA" id="ARBA00022598"/>
    </source>
</evidence>
<feature type="binding site" evidence="15">
    <location>
        <position position="192"/>
    </location>
    <ligand>
        <name>L-citrulline</name>
        <dbReference type="ChEBI" id="CHEBI:57743"/>
    </ligand>
</feature>
<dbReference type="Proteomes" id="UP000501003">
    <property type="component" value="Chromosome"/>
</dbReference>
<dbReference type="InterPro" id="IPR024073">
    <property type="entry name" value="AS_multimer_C_tail"/>
</dbReference>
<accession>A0A7D4Q4J9</accession>
<dbReference type="InterPro" id="IPR001518">
    <property type="entry name" value="Arginosuc_synth"/>
</dbReference>
<feature type="binding site" evidence="15">
    <location>
        <position position="201"/>
    </location>
    <ligand>
        <name>L-citrulline</name>
        <dbReference type="ChEBI" id="CHEBI:57743"/>
    </ligand>
</feature>
<dbReference type="SUPFAM" id="SSF69864">
    <property type="entry name" value="Argininosuccinate synthetase, C-terminal domain"/>
    <property type="match status" value="1"/>
</dbReference>
<feature type="binding site" evidence="15">
    <location>
        <position position="139"/>
    </location>
    <ligand>
        <name>L-citrulline</name>
        <dbReference type="ChEBI" id="CHEBI:57743"/>
    </ligand>
</feature>
<dbReference type="GO" id="GO:0000053">
    <property type="term" value="P:argininosuccinate metabolic process"/>
    <property type="evidence" value="ECO:0007669"/>
    <property type="project" value="TreeGrafter"/>
</dbReference>
<dbReference type="PANTHER" id="PTHR11587">
    <property type="entry name" value="ARGININOSUCCINATE SYNTHASE"/>
    <property type="match status" value="1"/>
</dbReference>
<keyword evidence="19" id="KW-1185">Reference proteome</keyword>
<comment type="subcellular location">
    <subcellularLocation>
        <location evidence="1 15">Cytoplasm</location>
    </subcellularLocation>
</comment>
<dbReference type="SUPFAM" id="SSF52402">
    <property type="entry name" value="Adenine nucleotide alpha hydrolases-like"/>
    <property type="match status" value="1"/>
</dbReference>
<dbReference type="NCBIfam" id="TIGR00032">
    <property type="entry name" value="argG"/>
    <property type="match status" value="1"/>
</dbReference>
<dbReference type="EC" id="6.3.4.5" evidence="5 15"/>
<keyword evidence="9 15" id="KW-0436">Ligase</keyword>
<evidence type="ECO:0000256" key="10">
    <source>
        <dbReference type="ARBA" id="ARBA00022605"/>
    </source>
</evidence>
<dbReference type="GO" id="GO:0004055">
    <property type="term" value="F:argininosuccinate synthase activity"/>
    <property type="evidence" value="ECO:0007669"/>
    <property type="project" value="UniProtKB-UniRule"/>
</dbReference>
<feature type="binding site" evidence="15">
    <location>
        <position position="135"/>
    </location>
    <ligand>
        <name>L-aspartate</name>
        <dbReference type="ChEBI" id="CHEBI:29991"/>
    </ligand>
</feature>
<feature type="binding site" evidence="15">
    <location>
        <position position="135"/>
    </location>
    <ligand>
        <name>L-citrulline</name>
        <dbReference type="ChEBI" id="CHEBI:57743"/>
    </ligand>
</feature>
<feature type="binding site" evidence="15">
    <location>
        <position position="203"/>
    </location>
    <ligand>
        <name>L-citrulline</name>
        <dbReference type="ChEBI" id="CHEBI:57743"/>
    </ligand>
</feature>
<keyword evidence="7 15" id="KW-0963">Cytoplasm</keyword>
<protein>
    <recommendedName>
        <fullName evidence="6 15">Argininosuccinate synthase</fullName>
        <ecNumber evidence="5 15">6.3.4.5</ecNumber>
    </recommendedName>
    <alternativeName>
        <fullName evidence="13 15">Citrulline--aspartate ligase</fullName>
    </alternativeName>
</protein>
<dbReference type="RefSeq" id="WP_173493420.1">
    <property type="nucleotide sequence ID" value="NZ_CP054056.1"/>
</dbReference>
<evidence type="ECO:0000256" key="4">
    <source>
        <dbReference type="ARBA" id="ARBA00011881"/>
    </source>
</evidence>
<gene>
    <name evidence="15 18" type="primary">argG</name>
    <name evidence="18" type="ORF">HRU87_02685</name>
</gene>
<feature type="binding site" evidence="15">
    <location>
        <position position="131"/>
    </location>
    <ligand>
        <name>ATP</name>
        <dbReference type="ChEBI" id="CHEBI:30616"/>
    </ligand>
</feature>
<feature type="binding site" evidence="15">
    <location>
        <position position="129"/>
    </location>
    <ligand>
        <name>ATP</name>
        <dbReference type="ChEBI" id="CHEBI:30616"/>
    </ligand>
</feature>
<comment type="catalytic activity">
    <reaction evidence="14 15">
        <text>L-citrulline + L-aspartate + ATP = 2-(N(omega)-L-arginino)succinate + AMP + diphosphate + H(+)</text>
        <dbReference type="Rhea" id="RHEA:10932"/>
        <dbReference type="ChEBI" id="CHEBI:15378"/>
        <dbReference type="ChEBI" id="CHEBI:29991"/>
        <dbReference type="ChEBI" id="CHEBI:30616"/>
        <dbReference type="ChEBI" id="CHEBI:33019"/>
        <dbReference type="ChEBI" id="CHEBI:57472"/>
        <dbReference type="ChEBI" id="CHEBI:57743"/>
        <dbReference type="ChEBI" id="CHEBI:456215"/>
        <dbReference type="EC" id="6.3.4.5"/>
    </reaction>
</comment>
<evidence type="ECO:0000256" key="11">
    <source>
        <dbReference type="ARBA" id="ARBA00022741"/>
    </source>
</evidence>
<dbReference type="Gene3D" id="3.40.50.620">
    <property type="entry name" value="HUPs"/>
    <property type="match status" value="1"/>
</dbReference>
<dbReference type="UniPathway" id="UPA00068">
    <property type="reaction ID" value="UER00113"/>
</dbReference>
<dbReference type="AlphaFoldDB" id="A0A7D4Q4J9"/>
<dbReference type="InterPro" id="IPR023434">
    <property type="entry name" value="Arginosuc_synth_type_1_subfam"/>
</dbReference>
<feature type="binding site" evidence="15">
    <location>
        <position position="131"/>
    </location>
    <ligand>
        <name>L-aspartate</name>
        <dbReference type="ChEBI" id="CHEBI:29991"/>
    </ligand>
</feature>
<reference evidence="18 19" key="1">
    <citation type="submission" date="2020-05" db="EMBL/GenBank/DDBJ databases">
        <title>Aquirufa sp. strain 15G-AUS-rot a new Aquirufa species.</title>
        <authorList>
            <person name="Pitt A."/>
            <person name="Hahn M.W."/>
        </authorList>
    </citation>
    <scope>NUCLEOTIDE SEQUENCE [LARGE SCALE GENOMIC DNA]</scope>
    <source>
        <strain evidence="18 19">15G-AUS-rot</strain>
    </source>
</reference>
<organism evidence="18 19">
    <name type="scientific">Aquiluna borgnonia</name>
    <dbReference type="NCBI Taxonomy" id="2499157"/>
    <lineage>
        <taxon>Bacteria</taxon>
        <taxon>Bacillati</taxon>
        <taxon>Actinomycetota</taxon>
        <taxon>Actinomycetes</taxon>
        <taxon>Micrococcales</taxon>
        <taxon>Microbacteriaceae</taxon>
        <taxon>Luna cluster</taxon>
        <taxon>Luna-1 subcluster</taxon>
        <taxon>Aquiluna</taxon>
    </lineage>
</organism>
<feature type="domain" description="Arginosuccinate synthase C-terminal" evidence="17">
    <location>
        <begin position="191"/>
        <end position="406"/>
    </location>
</feature>
<evidence type="ECO:0000256" key="5">
    <source>
        <dbReference type="ARBA" id="ARBA00012286"/>
    </source>
</evidence>
<comment type="similarity">
    <text evidence="3 15">Belongs to the argininosuccinate synthase family. Type 2 subfamily.</text>
</comment>
<evidence type="ECO:0000313" key="19">
    <source>
        <dbReference type="Proteomes" id="UP000501003"/>
    </source>
</evidence>
<evidence type="ECO:0000256" key="6">
    <source>
        <dbReference type="ARBA" id="ARBA00014810"/>
    </source>
</evidence>
<feature type="binding site" evidence="15">
    <location>
        <position position="194"/>
    </location>
    <ligand>
        <name>ATP</name>
        <dbReference type="ChEBI" id="CHEBI:30616"/>
    </ligand>
</feature>
<dbReference type="GO" id="GO:0006526">
    <property type="term" value="P:L-arginine biosynthetic process"/>
    <property type="evidence" value="ECO:0007669"/>
    <property type="project" value="UniProtKB-UniRule"/>
</dbReference>
<evidence type="ECO:0000259" key="17">
    <source>
        <dbReference type="Pfam" id="PF20979"/>
    </source>
</evidence>
<keyword evidence="10 15" id="KW-0028">Amino-acid biosynthesis</keyword>
<sequence>MSKVLASLPVGQKVGIAFSGGLDTSVAVAWMREKGAIPFAYTANLGQYDEEDIDSIPARATEYGAEAGRLVDCRESLAEEGLAAIACGAFHIRTGGKVYFNTTPLGRVVTGTLLVRAMREDGVEIWGDGSTYKGNDIERFYRYGLLANPNLKIYKPWLDQDFVSELGGRQEMSEWLQDRNLPYRASTEKAYSTDANMLGATHEAKSLEYLNTSYEIVQPIMGVKFWDPSVEIETEDVKITFNQGRPVAINDEAMSSAADIMMAANAIGGRHGLGMSDQIENRIIEAKSRGIYEAPGMALIHIAYERLMSAIHNEDTIANYHQEGRRMGRLLYEGRWLDPQTLMLRESLTKWVASAINGSVTLRLRRGDDYTIVSTEGENFSYHPEKLSMERTEDAAFGPADRIGQLTMRNLDIQDTRQKLDLYRKQGQIEGGQFELT</sequence>
<dbReference type="Pfam" id="PF00764">
    <property type="entry name" value="Arginosuc_synth"/>
    <property type="match status" value="1"/>
</dbReference>
<dbReference type="InterPro" id="IPR024074">
    <property type="entry name" value="AS_cat/multimer_dom_body"/>
</dbReference>
<dbReference type="Pfam" id="PF20979">
    <property type="entry name" value="Arginosuc_syn_C"/>
    <property type="match status" value="1"/>
</dbReference>
<feature type="domain" description="Arginosuccinate synthase-like N-terminal" evidence="16">
    <location>
        <begin position="13"/>
        <end position="161"/>
    </location>
</feature>
<dbReference type="KEGG" id="aqg:HRU87_02685"/>
<comment type="subunit">
    <text evidence="4 15">Homotetramer.</text>
</comment>
<dbReference type="PROSITE" id="PS00565">
    <property type="entry name" value="ARGININOSUCCIN_SYN_2"/>
    <property type="match status" value="1"/>
</dbReference>
<evidence type="ECO:0000256" key="14">
    <source>
        <dbReference type="ARBA" id="ARBA00049077"/>
    </source>
</evidence>
<dbReference type="GO" id="GO:0005524">
    <property type="term" value="F:ATP binding"/>
    <property type="evidence" value="ECO:0007669"/>
    <property type="project" value="UniProtKB-UniRule"/>
</dbReference>
<evidence type="ECO:0000256" key="7">
    <source>
        <dbReference type="ARBA" id="ARBA00022490"/>
    </source>
</evidence>
<evidence type="ECO:0000256" key="13">
    <source>
        <dbReference type="ARBA" id="ARBA00029916"/>
    </source>
</evidence>
<dbReference type="GO" id="GO:0000050">
    <property type="term" value="P:urea cycle"/>
    <property type="evidence" value="ECO:0007669"/>
    <property type="project" value="TreeGrafter"/>
</dbReference>
<keyword evidence="12 15" id="KW-0067">ATP-binding</keyword>
<evidence type="ECO:0000313" key="18">
    <source>
        <dbReference type="EMBL" id="QKJ25123.1"/>
    </source>
</evidence>